<evidence type="ECO:0000313" key="3">
    <source>
        <dbReference type="Proteomes" id="UP000521943"/>
    </source>
</evidence>
<dbReference type="EMBL" id="JACGCI010000134">
    <property type="protein sequence ID" value="KAF6743854.1"/>
    <property type="molecule type" value="Genomic_DNA"/>
</dbReference>
<gene>
    <name evidence="2" type="ORF">DFP72DRAFT_1079487</name>
</gene>
<feature type="compositionally biased region" description="Polar residues" evidence="1">
    <location>
        <begin position="65"/>
        <end position="86"/>
    </location>
</feature>
<dbReference type="AlphaFoldDB" id="A0A8H6LVN3"/>
<accession>A0A8H6LVN3</accession>
<reference evidence="2 3" key="1">
    <citation type="submission" date="2020-07" db="EMBL/GenBank/DDBJ databases">
        <title>Comparative genomics of pyrophilous fungi reveals a link between fire events and developmental genes.</title>
        <authorList>
            <consortium name="DOE Joint Genome Institute"/>
            <person name="Steindorff A.S."/>
            <person name="Carver A."/>
            <person name="Calhoun S."/>
            <person name="Stillman K."/>
            <person name="Liu H."/>
            <person name="Lipzen A."/>
            <person name="Pangilinan J."/>
            <person name="Labutti K."/>
            <person name="Bruns T.D."/>
            <person name="Grigoriev I.V."/>
        </authorList>
    </citation>
    <scope>NUCLEOTIDE SEQUENCE [LARGE SCALE GENOMIC DNA]</scope>
    <source>
        <strain evidence="2 3">CBS 144469</strain>
    </source>
</reference>
<feature type="compositionally biased region" description="Pro residues" evidence="1">
    <location>
        <begin position="45"/>
        <end position="57"/>
    </location>
</feature>
<name>A0A8H6LVN3_9AGAR</name>
<comment type="caution">
    <text evidence="2">The sequence shown here is derived from an EMBL/GenBank/DDBJ whole genome shotgun (WGS) entry which is preliminary data.</text>
</comment>
<keyword evidence="3" id="KW-1185">Reference proteome</keyword>
<proteinExistence type="predicted"/>
<evidence type="ECO:0000313" key="2">
    <source>
        <dbReference type="EMBL" id="KAF6743854.1"/>
    </source>
</evidence>
<sequence>MAHYQSQSPPHLRHPVPTHPAYIPEPPSTPSSPQGYQRFSSSPGPGGPVPAQRLPPPHLRHHMQQEGQPIHSSSISSGPMYGQQQQGHDSYLFILSEGDWMLHSYGDTGDFFDMERQ</sequence>
<protein>
    <submittedName>
        <fullName evidence="2">Uncharacterized protein</fullName>
    </submittedName>
</protein>
<evidence type="ECO:0000256" key="1">
    <source>
        <dbReference type="SAM" id="MobiDB-lite"/>
    </source>
</evidence>
<organism evidence="2 3">
    <name type="scientific">Ephemerocybe angulata</name>
    <dbReference type="NCBI Taxonomy" id="980116"/>
    <lineage>
        <taxon>Eukaryota</taxon>
        <taxon>Fungi</taxon>
        <taxon>Dikarya</taxon>
        <taxon>Basidiomycota</taxon>
        <taxon>Agaricomycotina</taxon>
        <taxon>Agaricomycetes</taxon>
        <taxon>Agaricomycetidae</taxon>
        <taxon>Agaricales</taxon>
        <taxon>Agaricineae</taxon>
        <taxon>Psathyrellaceae</taxon>
        <taxon>Ephemerocybe</taxon>
    </lineage>
</organism>
<dbReference type="Proteomes" id="UP000521943">
    <property type="component" value="Unassembled WGS sequence"/>
</dbReference>
<feature type="region of interest" description="Disordered" evidence="1">
    <location>
        <begin position="1"/>
        <end position="86"/>
    </location>
</feature>